<protein>
    <submittedName>
        <fullName evidence="1">Uncharacterized protein</fullName>
    </submittedName>
</protein>
<gene>
    <name evidence="1" type="ORF">UFOVP168_23</name>
</gene>
<accession>A0A6J7WB73</accession>
<proteinExistence type="predicted"/>
<sequence>MSGIMLGLAAGFSDAIANFTVNPVGLGTSTGAGGTPPTFTFYGYAGAGAVLAGGGVNASNFPSATFGTATPPTINGAQIVGVYSVYTDPATTGTVFNVVVAGDYSALTNTVNTFSIGGTSVSTGATKTVSYLAGINATRFTFTQSVALASPFLPNGGSKAVIIT</sequence>
<reference evidence="1" key="1">
    <citation type="submission" date="2020-05" db="EMBL/GenBank/DDBJ databases">
        <authorList>
            <person name="Chiriac C."/>
            <person name="Salcher M."/>
            <person name="Ghai R."/>
            <person name="Kavagutti S V."/>
        </authorList>
    </citation>
    <scope>NUCLEOTIDE SEQUENCE</scope>
</reference>
<name>A0A6J7WB73_9CAUD</name>
<evidence type="ECO:0000313" key="1">
    <source>
        <dbReference type="EMBL" id="CAB5194751.1"/>
    </source>
</evidence>
<organism evidence="1">
    <name type="scientific">uncultured Caudovirales phage</name>
    <dbReference type="NCBI Taxonomy" id="2100421"/>
    <lineage>
        <taxon>Viruses</taxon>
        <taxon>Duplodnaviria</taxon>
        <taxon>Heunggongvirae</taxon>
        <taxon>Uroviricota</taxon>
        <taxon>Caudoviricetes</taxon>
        <taxon>Peduoviridae</taxon>
        <taxon>Maltschvirus</taxon>
        <taxon>Maltschvirus maltsch</taxon>
    </lineage>
</organism>
<dbReference type="EMBL" id="LR798220">
    <property type="protein sequence ID" value="CAB5194751.1"/>
    <property type="molecule type" value="Genomic_DNA"/>
</dbReference>